<dbReference type="Proteomes" id="UP000267128">
    <property type="component" value="Unassembled WGS sequence"/>
</dbReference>
<keyword evidence="3" id="KW-1185">Reference proteome</keyword>
<dbReference type="AlphaFoldDB" id="A0A3N0CRU0"/>
<evidence type="ECO:0000259" key="1">
    <source>
        <dbReference type="Pfam" id="PF20537"/>
    </source>
</evidence>
<accession>A0A3N0CRU0</accession>
<dbReference type="Pfam" id="PF20537">
    <property type="entry name" value="DUF6752"/>
    <property type="match status" value="1"/>
</dbReference>
<organism evidence="2 3">
    <name type="scientific">Nocardioides marmoriginsengisoli</name>
    <dbReference type="NCBI Taxonomy" id="661483"/>
    <lineage>
        <taxon>Bacteria</taxon>
        <taxon>Bacillati</taxon>
        <taxon>Actinomycetota</taxon>
        <taxon>Actinomycetes</taxon>
        <taxon>Propionibacteriales</taxon>
        <taxon>Nocardioidaceae</taxon>
        <taxon>Nocardioides</taxon>
    </lineage>
</organism>
<evidence type="ECO:0000313" key="2">
    <source>
        <dbReference type="EMBL" id="RNL66202.1"/>
    </source>
</evidence>
<dbReference type="EMBL" id="RJSE01000001">
    <property type="protein sequence ID" value="RNL66202.1"/>
    <property type="molecule type" value="Genomic_DNA"/>
</dbReference>
<comment type="caution">
    <text evidence="2">The sequence shown here is derived from an EMBL/GenBank/DDBJ whole genome shotgun (WGS) entry which is preliminary data.</text>
</comment>
<evidence type="ECO:0000313" key="3">
    <source>
        <dbReference type="Proteomes" id="UP000267128"/>
    </source>
</evidence>
<dbReference type="RefSeq" id="WP_123225647.1">
    <property type="nucleotide sequence ID" value="NZ_RJSE01000001.1"/>
</dbReference>
<gene>
    <name evidence="2" type="ORF">EFK50_00825</name>
</gene>
<reference evidence="2 3" key="1">
    <citation type="submission" date="2018-11" db="EMBL/GenBank/DDBJ databases">
        <authorList>
            <person name="Li F."/>
        </authorList>
    </citation>
    <scope>NUCLEOTIDE SEQUENCE [LARGE SCALE GENOMIC DNA]</scope>
    <source>
        <strain evidence="2 3">Gsoil 097</strain>
    </source>
</reference>
<dbReference type="OrthoDB" id="4951290at2"/>
<dbReference type="InterPro" id="IPR046640">
    <property type="entry name" value="DUF6752"/>
</dbReference>
<name>A0A3N0CRU0_9ACTN</name>
<feature type="domain" description="DUF6752" evidence="1">
    <location>
        <begin position="14"/>
        <end position="64"/>
    </location>
</feature>
<proteinExistence type="predicted"/>
<protein>
    <recommendedName>
        <fullName evidence="1">DUF6752 domain-containing protein</fullName>
    </recommendedName>
</protein>
<sequence length="73" mass="8231">MKNPLSRDNRIAKLEARVTELMGAVEENRRLNERLSDVLDVMTELLVPAVDRDDERLKAALDALGKGKQRATD</sequence>